<feature type="chain" id="PRO_5039680961" evidence="2">
    <location>
        <begin position="35"/>
        <end position="322"/>
    </location>
</feature>
<evidence type="ECO:0000313" key="5">
    <source>
        <dbReference type="Proteomes" id="UP000886812"/>
    </source>
</evidence>
<dbReference type="Proteomes" id="UP000886812">
    <property type="component" value="Unassembled WGS sequence"/>
</dbReference>
<dbReference type="PROSITE" id="PS51762">
    <property type="entry name" value="GH16_2"/>
    <property type="match status" value="1"/>
</dbReference>
<keyword evidence="2" id="KW-0732">Signal</keyword>
<dbReference type="EMBL" id="DVOG01000059">
    <property type="protein sequence ID" value="HIV03948.1"/>
    <property type="molecule type" value="Genomic_DNA"/>
</dbReference>
<comment type="caution">
    <text evidence="4">The sequence shown here is derived from an EMBL/GenBank/DDBJ whole genome shotgun (WGS) entry which is preliminary data.</text>
</comment>
<dbReference type="AlphaFoldDB" id="A0A9D1NK60"/>
<dbReference type="CDD" id="cd08023">
    <property type="entry name" value="GH16_laminarinase_like"/>
    <property type="match status" value="1"/>
</dbReference>
<reference evidence="4" key="1">
    <citation type="submission" date="2020-10" db="EMBL/GenBank/DDBJ databases">
        <authorList>
            <person name="Gilroy R."/>
        </authorList>
    </citation>
    <scope>NUCLEOTIDE SEQUENCE</scope>
    <source>
        <strain evidence="4">10669</strain>
    </source>
</reference>
<evidence type="ECO:0000259" key="3">
    <source>
        <dbReference type="PROSITE" id="PS51762"/>
    </source>
</evidence>
<dbReference type="InterPro" id="IPR013320">
    <property type="entry name" value="ConA-like_dom_sf"/>
</dbReference>
<reference evidence="4" key="2">
    <citation type="journal article" date="2021" name="PeerJ">
        <title>Extensive microbial diversity within the chicken gut microbiome revealed by metagenomics and culture.</title>
        <authorList>
            <person name="Gilroy R."/>
            <person name="Ravi A."/>
            <person name="Getino M."/>
            <person name="Pursley I."/>
            <person name="Horton D.L."/>
            <person name="Alikhan N.F."/>
            <person name="Baker D."/>
            <person name="Gharbi K."/>
            <person name="Hall N."/>
            <person name="Watson M."/>
            <person name="Adriaenssens E.M."/>
            <person name="Foster-Nyarko E."/>
            <person name="Jarju S."/>
            <person name="Secka A."/>
            <person name="Antonio M."/>
            <person name="Oren A."/>
            <person name="Chaudhuri R.R."/>
            <person name="La Ragione R."/>
            <person name="Hildebrand F."/>
            <person name="Pallen M.J."/>
        </authorList>
    </citation>
    <scope>NUCLEOTIDE SEQUENCE</scope>
    <source>
        <strain evidence="4">10669</strain>
    </source>
</reference>
<organism evidence="4 5">
    <name type="scientific">Candidatus Spyradosoma merdigallinarum</name>
    <dbReference type="NCBI Taxonomy" id="2840950"/>
    <lineage>
        <taxon>Bacteria</taxon>
        <taxon>Pseudomonadati</taxon>
        <taxon>Verrucomicrobiota</taxon>
        <taxon>Opitutia</taxon>
        <taxon>Opitutia incertae sedis</taxon>
        <taxon>Candidatus Spyradosoma</taxon>
    </lineage>
</organism>
<protein>
    <submittedName>
        <fullName evidence="4">Glycoside hydrolase family 16 protein</fullName>
    </submittedName>
</protein>
<proteinExistence type="inferred from homology"/>
<sequence length="322" mass="35878">MKTVRLVPPRRREGAKLLFCALCALFAVPAVSFAETDWVLVFSDEFDGDTLDATKWTRTPKQNSNWNQYMDDSDPALAEIRDGCLVLKGMKDTDSNVRDYREAGVWTRDTFTLQYGKVEFRARFDSVQGVWPALWLNSGAYGWPTGGEIDVMEHLNYEGRVYQTVHMGGKDGVENKDWSFGVTPGIDKTVFNTYGVEWEPGEIRFFVNGRLTGTFTKDGTSAEHWPFDKEDNGFYLIMSMQIGGNWVENAGENKGIDAAALYRDGAEIEIDYVRVWQDSSMVPEPSVAGLCAGALALACAASSRRRRRGKTRAAGGKDAAAR</sequence>
<comment type="similarity">
    <text evidence="1">Belongs to the glycosyl hydrolase 16 family.</text>
</comment>
<dbReference type="Pfam" id="PF00722">
    <property type="entry name" value="Glyco_hydro_16"/>
    <property type="match status" value="1"/>
</dbReference>
<feature type="domain" description="GH16" evidence="3">
    <location>
        <begin position="24"/>
        <end position="281"/>
    </location>
</feature>
<dbReference type="InterPro" id="IPR000757">
    <property type="entry name" value="Beta-glucanase-like"/>
</dbReference>
<dbReference type="SUPFAM" id="SSF49899">
    <property type="entry name" value="Concanavalin A-like lectins/glucanases"/>
    <property type="match status" value="1"/>
</dbReference>
<name>A0A9D1NK60_9BACT</name>
<keyword evidence="4" id="KW-0378">Hydrolase</keyword>
<dbReference type="InterPro" id="IPR050546">
    <property type="entry name" value="Glycosyl_Hydrlase_16"/>
</dbReference>
<accession>A0A9D1NK60</accession>
<dbReference type="GO" id="GO:0005975">
    <property type="term" value="P:carbohydrate metabolic process"/>
    <property type="evidence" value="ECO:0007669"/>
    <property type="project" value="InterPro"/>
</dbReference>
<evidence type="ECO:0000256" key="1">
    <source>
        <dbReference type="ARBA" id="ARBA00006865"/>
    </source>
</evidence>
<dbReference type="Gene3D" id="2.60.120.200">
    <property type="match status" value="1"/>
</dbReference>
<dbReference type="GO" id="GO:0004553">
    <property type="term" value="F:hydrolase activity, hydrolyzing O-glycosyl compounds"/>
    <property type="evidence" value="ECO:0007669"/>
    <property type="project" value="InterPro"/>
</dbReference>
<evidence type="ECO:0000256" key="2">
    <source>
        <dbReference type="SAM" id="SignalP"/>
    </source>
</evidence>
<gene>
    <name evidence="4" type="ORF">IAC75_02220</name>
</gene>
<dbReference type="PANTHER" id="PTHR10963:SF55">
    <property type="entry name" value="GLYCOSIDE HYDROLASE FAMILY 16 PROTEIN"/>
    <property type="match status" value="1"/>
</dbReference>
<feature type="signal peptide" evidence="2">
    <location>
        <begin position="1"/>
        <end position="34"/>
    </location>
</feature>
<evidence type="ECO:0000313" key="4">
    <source>
        <dbReference type="EMBL" id="HIV03948.1"/>
    </source>
</evidence>
<dbReference type="PANTHER" id="PTHR10963">
    <property type="entry name" value="GLYCOSYL HYDROLASE-RELATED"/>
    <property type="match status" value="1"/>
</dbReference>